<gene>
    <name evidence="1" type="ORF">L1987_14678</name>
</gene>
<dbReference type="Proteomes" id="UP001056120">
    <property type="component" value="Linkage Group LG05"/>
</dbReference>
<reference evidence="2" key="1">
    <citation type="journal article" date="2022" name="Mol. Ecol. Resour.">
        <title>The genomes of chicory, endive, great burdock and yacon provide insights into Asteraceae palaeo-polyploidization history and plant inulin production.</title>
        <authorList>
            <person name="Fan W."/>
            <person name="Wang S."/>
            <person name="Wang H."/>
            <person name="Wang A."/>
            <person name="Jiang F."/>
            <person name="Liu H."/>
            <person name="Zhao H."/>
            <person name="Xu D."/>
            <person name="Zhang Y."/>
        </authorList>
    </citation>
    <scope>NUCLEOTIDE SEQUENCE [LARGE SCALE GENOMIC DNA]</scope>
    <source>
        <strain evidence="2">cv. Yunnan</strain>
    </source>
</reference>
<keyword evidence="2" id="KW-1185">Reference proteome</keyword>
<name>A0ACB9J5P7_9ASTR</name>
<reference evidence="1 2" key="2">
    <citation type="journal article" date="2022" name="Mol. Ecol. Resour.">
        <title>The genomes of chicory, endive, great burdock and yacon provide insights into Asteraceae paleo-polyploidization history and plant inulin production.</title>
        <authorList>
            <person name="Fan W."/>
            <person name="Wang S."/>
            <person name="Wang H."/>
            <person name="Wang A."/>
            <person name="Jiang F."/>
            <person name="Liu H."/>
            <person name="Zhao H."/>
            <person name="Xu D."/>
            <person name="Zhang Y."/>
        </authorList>
    </citation>
    <scope>NUCLEOTIDE SEQUENCE [LARGE SCALE GENOMIC DNA]</scope>
    <source>
        <strain evidence="2">cv. Yunnan</strain>
        <tissue evidence="1">Leaves</tissue>
    </source>
</reference>
<evidence type="ECO:0000313" key="1">
    <source>
        <dbReference type="EMBL" id="KAI3815026.1"/>
    </source>
</evidence>
<proteinExistence type="predicted"/>
<accession>A0ACB9J5P7</accession>
<organism evidence="1 2">
    <name type="scientific">Smallanthus sonchifolius</name>
    <dbReference type="NCBI Taxonomy" id="185202"/>
    <lineage>
        <taxon>Eukaryota</taxon>
        <taxon>Viridiplantae</taxon>
        <taxon>Streptophyta</taxon>
        <taxon>Embryophyta</taxon>
        <taxon>Tracheophyta</taxon>
        <taxon>Spermatophyta</taxon>
        <taxon>Magnoliopsida</taxon>
        <taxon>eudicotyledons</taxon>
        <taxon>Gunneridae</taxon>
        <taxon>Pentapetalae</taxon>
        <taxon>asterids</taxon>
        <taxon>campanulids</taxon>
        <taxon>Asterales</taxon>
        <taxon>Asteraceae</taxon>
        <taxon>Asteroideae</taxon>
        <taxon>Heliantheae alliance</taxon>
        <taxon>Millerieae</taxon>
        <taxon>Smallanthus</taxon>
    </lineage>
</organism>
<comment type="caution">
    <text evidence="1">The sequence shown here is derived from an EMBL/GenBank/DDBJ whole genome shotgun (WGS) entry which is preliminary data.</text>
</comment>
<dbReference type="EMBL" id="CM042022">
    <property type="protein sequence ID" value="KAI3815026.1"/>
    <property type="molecule type" value="Genomic_DNA"/>
</dbReference>
<sequence>MREEWISILISQGEDADYLEKLSNKEIYRAFMGQQGEVANKKRAEEEEKARQKSRRAIAFNKRTHEERKVMMEFLKARGESGKRLCPMNFMNLQDLYRQVKKEEEERLKKTNLLKRADTSTEERKSKKPKYKPLVSPPSVQQVPSYTARLPSSTPKESKSSHPAPSHQQPPKKKIKPSTISEDSSMIVQWIYSDPDQWFEVFRGEKILELGEAHKSENESGRHLLLIIKHYFNPSKDVLIDAKPLQSHFPLVKWSYNAAKDEYTLEDVKGYKMRCSSKAIFSMLRRDIKSLSEIPFDNPSKDPRGYETAMILLFAADQQLCCGYALSAEVQRLLMIVFSAASNIDAADRQIIRNLDFTTDISSATLTHLLAEGMLLV</sequence>
<protein>
    <submittedName>
        <fullName evidence="1">Uncharacterized protein</fullName>
    </submittedName>
</protein>
<evidence type="ECO:0000313" key="2">
    <source>
        <dbReference type="Proteomes" id="UP001056120"/>
    </source>
</evidence>